<dbReference type="OrthoDB" id="2929958at2759"/>
<proteinExistence type="predicted"/>
<organism evidence="1 2">
    <name type="scientific">Coptis chinensis</name>
    <dbReference type="NCBI Taxonomy" id="261450"/>
    <lineage>
        <taxon>Eukaryota</taxon>
        <taxon>Viridiplantae</taxon>
        <taxon>Streptophyta</taxon>
        <taxon>Embryophyta</taxon>
        <taxon>Tracheophyta</taxon>
        <taxon>Spermatophyta</taxon>
        <taxon>Magnoliopsida</taxon>
        <taxon>Ranunculales</taxon>
        <taxon>Ranunculaceae</taxon>
        <taxon>Coptidoideae</taxon>
        <taxon>Coptis</taxon>
    </lineage>
</organism>
<name>A0A835IJ58_9MAGN</name>
<comment type="caution">
    <text evidence="1">The sequence shown here is derived from an EMBL/GenBank/DDBJ whole genome shotgun (WGS) entry which is preliminary data.</text>
</comment>
<sequence length="80" mass="8768">MYPSSALLGQNKDESIAALPIDDLIEKADGFVGVFPVIRLCFMYMGHVLLQQFVAFSSDKGNSPYGGFYSCWSSLGSQNH</sequence>
<dbReference type="EMBL" id="JADFTS010000002">
    <property type="protein sequence ID" value="KAF9618064.1"/>
    <property type="molecule type" value="Genomic_DNA"/>
</dbReference>
<gene>
    <name evidence="1" type="ORF">IFM89_000015</name>
</gene>
<protein>
    <submittedName>
        <fullName evidence="1">Uncharacterized protein</fullName>
    </submittedName>
</protein>
<accession>A0A835IJ58</accession>
<evidence type="ECO:0000313" key="2">
    <source>
        <dbReference type="Proteomes" id="UP000631114"/>
    </source>
</evidence>
<dbReference type="AlphaFoldDB" id="A0A835IJ58"/>
<reference evidence="1 2" key="1">
    <citation type="submission" date="2020-10" db="EMBL/GenBank/DDBJ databases">
        <title>The Coptis chinensis genome and diversification of protoberbering-type alkaloids.</title>
        <authorList>
            <person name="Wang B."/>
            <person name="Shu S."/>
            <person name="Song C."/>
            <person name="Liu Y."/>
        </authorList>
    </citation>
    <scope>NUCLEOTIDE SEQUENCE [LARGE SCALE GENOMIC DNA]</scope>
    <source>
        <strain evidence="1">HL-2020</strain>
        <tissue evidence="1">Leaf</tissue>
    </source>
</reference>
<dbReference type="Proteomes" id="UP000631114">
    <property type="component" value="Unassembled WGS sequence"/>
</dbReference>
<keyword evidence="2" id="KW-1185">Reference proteome</keyword>
<evidence type="ECO:0000313" key="1">
    <source>
        <dbReference type="EMBL" id="KAF9618064.1"/>
    </source>
</evidence>